<evidence type="ECO:0000313" key="4">
    <source>
        <dbReference type="Proteomes" id="UP000194977"/>
    </source>
</evidence>
<keyword evidence="3" id="KW-1185">Reference proteome</keyword>
<dbReference type="EMBL" id="NARP01000033">
    <property type="protein sequence ID" value="OTP98370.1"/>
    <property type="molecule type" value="Genomic_DNA"/>
</dbReference>
<dbReference type="Proteomes" id="UP000194977">
    <property type="component" value="Unassembled WGS sequence"/>
</dbReference>
<name>A0A242NEW4_9GAMM</name>
<dbReference type="InterPro" id="IPR010982">
    <property type="entry name" value="Lambda_DNA-bd_dom_sf"/>
</dbReference>
<evidence type="ECO:0000313" key="3">
    <source>
        <dbReference type="Proteomes" id="UP000194800"/>
    </source>
</evidence>
<evidence type="ECO:0008006" key="5">
    <source>
        <dbReference type="Google" id="ProtNLM"/>
    </source>
</evidence>
<dbReference type="EMBL" id="NART01000089">
    <property type="protein sequence ID" value="OTQ08375.1"/>
    <property type="molecule type" value="Genomic_DNA"/>
</dbReference>
<evidence type="ECO:0000313" key="1">
    <source>
        <dbReference type="EMBL" id="OTP98370.1"/>
    </source>
</evidence>
<protein>
    <recommendedName>
        <fullName evidence="5">Cro/Cl family transcriptional regulator</fullName>
    </recommendedName>
</protein>
<proteinExistence type="predicted"/>
<reference evidence="3 4" key="1">
    <citation type="submission" date="2017-03" db="EMBL/GenBank/DDBJ databases">
        <title>Comparative genomics of honeybee gut symbionts reveal geographically distinct and subgroup specific antibiotic resistance.</title>
        <authorList>
            <person name="Ludvigsen J."/>
            <person name="Porcellato D."/>
            <person name="Labee-Lund T.M."/>
            <person name="Amdam G.V."/>
            <person name="Rudi K."/>
        </authorList>
    </citation>
    <scope>NUCLEOTIDE SEQUENCE [LARGE SCALE GENOMIC DNA]</scope>
    <source>
        <strain evidence="1 4">A-7-12</strain>
        <strain evidence="2 3">A-9-12</strain>
    </source>
</reference>
<dbReference type="RefSeq" id="WP_086301531.1">
    <property type="nucleotide sequence ID" value="NZ_MZNE01000078.1"/>
</dbReference>
<accession>A0A242NEW4</accession>
<gene>
    <name evidence="2" type="ORF">B6C91_12625</name>
    <name evidence="1" type="ORF">B6D08_11490</name>
</gene>
<comment type="caution">
    <text evidence="1">The sequence shown here is derived from an EMBL/GenBank/DDBJ whole genome shotgun (WGS) entry which is preliminary data.</text>
</comment>
<dbReference type="InterPro" id="IPR031856">
    <property type="entry name" value="YdaS_toxin-like"/>
</dbReference>
<organism evidence="1 4">
    <name type="scientific">Gilliamella apicola</name>
    <dbReference type="NCBI Taxonomy" id="1196095"/>
    <lineage>
        <taxon>Bacteria</taxon>
        <taxon>Pseudomonadati</taxon>
        <taxon>Pseudomonadota</taxon>
        <taxon>Gammaproteobacteria</taxon>
        <taxon>Orbales</taxon>
        <taxon>Orbaceae</taxon>
        <taxon>Gilliamella</taxon>
    </lineage>
</organism>
<evidence type="ECO:0000313" key="2">
    <source>
        <dbReference type="EMBL" id="OTQ08375.1"/>
    </source>
</evidence>
<dbReference type="OrthoDB" id="6446140at2"/>
<sequence length="74" mass="8602">MEKLRQFLKTMTPDEQKHFAAKCGTTINYLRKRISDRSSNLGEKICIEIENQSCGEVRCEDLRPDVNWSVIRNG</sequence>
<dbReference type="AlphaFoldDB" id="A0A242NEW4"/>
<dbReference type="Pfam" id="PF15943">
    <property type="entry name" value="YdaS_toxin"/>
    <property type="match status" value="1"/>
</dbReference>
<dbReference type="Proteomes" id="UP000194800">
    <property type="component" value="Unassembled WGS sequence"/>
</dbReference>
<dbReference type="GO" id="GO:0003677">
    <property type="term" value="F:DNA binding"/>
    <property type="evidence" value="ECO:0007669"/>
    <property type="project" value="InterPro"/>
</dbReference>
<dbReference type="Gene3D" id="1.10.260.40">
    <property type="entry name" value="lambda repressor-like DNA-binding domains"/>
    <property type="match status" value="1"/>
</dbReference>